<name>A0AA97NZN2_PYRO3</name>
<proteinExistence type="predicted"/>
<dbReference type="AlphaFoldDB" id="A0AA97NZN2"/>
<organism evidence="1">
    <name type="scientific">Pyricularia oryzae (strain Y34)</name>
    <name type="common">Rice blast fungus</name>
    <name type="synonym">Magnaporthe oryzae</name>
    <dbReference type="NCBI Taxonomy" id="1143189"/>
    <lineage>
        <taxon>Eukaryota</taxon>
        <taxon>Fungi</taxon>
        <taxon>Dikarya</taxon>
        <taxon>Ascomycota</taxon>
        <taxon>Pezizomycotina</taxon>
        <taxon>Sordariomycetes</taxon>
        <taxon>Sordariomycetidae</taxon>
        <taxon>Magnaporthales</taxon>
        <taxon>Pyriculariaceae</taxon>
        <taxon>Pyricularia</taxon>
    </lineage>
</organism>
<dbReference type="EMBL" id="JH793508">
    <property type="protein sequence ID" value="ELQ39350.1"/>
    <property type="molecule type" value="Genomic_DNA"/>
</dbReference>
<gene>
    <name evidence="1" type="ORF">OOU_Y34scaffold00501g1</name>
</gene>
<reference evidence="1" key="1">
    <citation type="journal article" date="2012" name="PLoS Genet.">
        <title>Comparative analysis of the genomes of two field isolates of the rice blast fungus Magnaporthe oryzae.</title>
        <authorList>
            <person name="Xue M."/>
            <person name="Yang J."/>
            <person name="Li Z."/>
            <person name="Hu S."/>
            <person name="Yao N."/>
            <person name="Dean R.A."/>
            <person name="Zhao W."/>
            <person name="Shen M."/>
            <person name="Zhang H."/>
            <person name="Li C."/>
            <person name="Liu L."/>
            <person name="Cao L."/>
            <person name="Xu X."/>
            <person name="Xing Y."/>
            <person name="Hsiang T."/>
            <person name="Zhang Z."/>
            <person name="Xu J.R."/>
            <person name="Peng Y.L."/>
        </authorList>
    </citation>
    <scope>NUCLEOTIDE SEQUENCE</scope>
    <source>
        <strain evidence="1">Y34</strain>
    </source>
</reference>
<protein>
    <submittedName>
        <fullName evidence="1">Uncharacterized protein</fullName>
    </submittedName>
</protein>
<dbReference type="Proteomes" id="UP000011086">
    <property type="component" value="Unassembled WGS sequence"/>
</dbReference>
<evidence type="ECO:0000313" key="1">
    <source>
        <dbReference type="EMBL" id="ELQ39350.1"/>
    </source>
</evidence>
<sequence length="83" mass="8770">MKFSIVLFHFTAAAYGIALSAGGVIMPHLISRATDPCASQAARNSKSCCQKTPVAVQIEGQAECAQRGKEFVGCDKDAVVHCQ</sequence>
<accession>A0AA97NZN2</accession>